<feature type="domain" description="C2H2-type" evidence="10">
    <location>
        <begin position="137"/>
        <end position="164"/>
    </location>
</feature>
<evidence type="ECO:0000256" key="3">
    <source>
        <dbReference type="ARBA" id="ARBA00022737"/>
    </source>
</evidence>
<keyword evidence="8" id="KW-0539">Nucleus</keyword>
<keyword evidence="3" id="KW-0677">Repeat</keyword>
<dbReference type="FunFam" id="3.30.160.60:FF:000110">
    <property type="entry name" value="Zinc finger protein-like"/>
    <property type="match status" value="2"/>
</dbReference>
<keyword evidence="2" id="KW-0479">Metal-binding</keyword>
<evidence type="ECO:0000256" key="9">
    <source>
        <dbReference type="PROSITE-ProRule" id="PRU00042"/>
    </source>
</evidence>
<reference evidence="11 12" key="1">
    <citation type="submission" date="2014-03" db="EMBL/GenBank/DDBJ databases">
        <title>Draft genome of the hookworm Oesophagostomum dentatum.</title>
        <authorList>
            <person name="Mitreva M."/>
        </authorList>
    </citation>
    <scope>NUCLEOTIDE SEQUENCE [LARGE SCALE GENOMIC DNA]</scope>
    <source>
        <strain evidence="11 12">OD-Hann</strain>
    </source>
</reference>
<proteinExistence type="predicted"/>
<dbReference type="GO" id="GO:0008270">
    <property type="term" value="F:zinc ion binding"/>
    <property type="evidence" value="ECO:0007669"/>
    <property type="project" value="UniProtKB-KW"/>
</dbReference>
<gene>
    <name evidence="11" type="ORF">OESDEN_24954</name>
</gene>
<dbReference type="SUPFAM" id="SSF57667">
    <property type="entry name" value="beta-beta-alpha zinc fingers"/>
    <property type="match status" value="3"/>
</dbReference>
<dbReference type="EMBL" id="KN612754">
    <property type="protein sequence ID" value="KHJ75429.1"/>
    <property type="molecule type" value="Genomic_DNA"/>
</dbReference>
<feature type="domain" description="C2H2-type" evidence="10">
    <location>
        <begin position="70"/>
        <end position="92"/>
    </location>
</feature>
<dbReference type="PROSITE" id="PS00028">
    <property type="entry name" value="ZINC_FINGER_C2H2_1"/>
    <property type="match status" value="5"/>
</dbReference>
<keyword evidence="5" id="KW-0862">Zinc</keyword>
<organism evidence="11 12">
    <name type="scientific">Oesophagostomum dentatum</name>
    <name type="common">Nodular worm</name>
    <dbReference type="NCBI Taxonomy" id="61180"/>
    <lineage>
        <taxon>Eukaryota</taxon>
        <taxon>Metazoa</taxon>
        <taxon>Ecdysozoa</taxon>
        <taxon>Nematoda</taxon>
        <taxon>Chromadorea</taxon>
        <taxon>Rhabditida</taxon>
        <taxon>Rhabditina</taxon>
        <taxon>Rhabditomorpha</taxon>
        <taxon>Strongyloidea</taxon>
        <taxon>Strongylidae</taxon>
        <taxon>Oesophagostomum</taxon>
    </lineage>
</organism>
<keyword evidence="4 9" id="KW-0863">Zinc-finger</keyword>
<evidence type="ECO:0000256" key="4">
    <source>
        <dbReference type="ARBA" id="ARBA00022771"/>
    </source>
</evidence>
<dbReference type="InterPro" id="IPR036236">
    <property type="entry name" value="Znf_C2H2_sf"/>
</dbReference>
<dbReference type="Pfam" id="PF00096">
    <property type="entry name" value="zf-C2H2"/>
    <property type="match status" value="4"/>
</dbReference>
<evidence type="ECO:0000313" key="11">
    <source>
        <dbReference type="EMBL" id="KHJ75429.1"/>
    </source>
</evidence>
<dbReference type="InterPro" id="IPR013087">
    <property type="entry name" value="Znf_C2H2_type"/>
</dbReference>
<feature type="domain" description="C2H2-type" evidence="10">
    <location>
        <begin position="193"/>
        <end position="221"/>
    </location>
</feature>
<dbReference type="AlphaFoldDB" id="A0A0B1RS14"/>
<dbReference type="GO" id="GO:0000978">
    <property type="term" value="F:RNA polymerase II cis-regulatory region sequence-specific DNA binding"/>
    <property type="evidence" value="ECO:0007669"/>
    <property type="project" value="TreeGrafter"/>
</dbReference>
<evidence type="ECO:0000256" key="1">
    <source>
        <dbReference type="ARBA" id="ARBA00004123"/>
    </source>
</evidence>
<dbReference type="SMART" id="SM00355">
    <property type="entry name" value="ZnF_C2H2"/>
    <property type="match status" value="7"/>
</dbReference>
<accession>A0A0B1RS14</accession>
<sequence>CLAETWSSSSECECSLCGKILPSKAVWEKHITSTHCCSVKDLHCDTCGAIFRSKVSLALHMRLHPGPKPFRCTICTKTFTGAASLTLHMKLHIMGHRHFCQICGRSFKSVAALSDHENTCLSALNGDVVSVSRPFRWQCMYCEKMFHHRRDKNIHERVHTGEKPYTCGYCGRGFTQSQSLTIHIRTHTGEKPYPCNICGQEFRDSSALRKHEFSKHTNMASSSASSIYDDSTIEDDVGEDGRLWNGRIT</sequence>
<dbReference type="PANTHER" id="PTHR24399:SF70">
    <property type="entry name" value="C2H2-TYPE DOMAIN-CONTAINING PROTEIN"/>
    <property type="match status" value="1"/>
</dbReference>
<dbReference type="Pfam" id="PF13913">
    <property type="entry name" value="zf-C2HC_2"/>
    <property type="match status" value="1"/>
</dbReference>
<evidence type="ECO:0000313" key="12">
    <source>
        <dbReference type="Proteomes" id="UP000053660"/>
    </source>
</evidence>
<evidence type="ECO:0000256" key="5">
    <source>
        <dbReference type="ARBA" id="ARBA00022833"/>
    </source>
</evidence>
<dbReference type="FunFam" id="3.30.160.60:FF:000557">
    <property type="entry name" value="zinc finger and SCAN domain-containing protein 29"/>
    <property type="match status" value="1"/>
</dbReference>
<evidence type="ECO:0000256" key="8">
    <source>
        <dbReference type="ARBA" id="ARBA00023242"/>
    </source>
</evidence>
<dbReference type="Proteomes" id="UP000053660">
    <property type="component" value="Unassembled WGS sequence"/>
</dbReference>
<feature type="domain" description="C2H2-type" evidence="10">
    <location>
        <begin position="165"/>
        <end position="192"/>
    </location>
</feature>
<dbReference type="Pfam" id="PF12874">
    <property type="entry name" value="zf-met"/>
    <property type="match status" value="1"/>
</dbReference>
<keyword evidence="12" id="KW-1185">Reference proteome</keyword>
<dbReference type="OrthoDB" id="9439903at2759"/>
<dbReference type="Gene3D" id="3.30.160.60">
    <property type="entry name" value="Classic Zinc Finger"/>
    <property type="match status" value="5"/>
</dbReference>
<evidence type="ECO:0000256" key="7">
    <source>
        <dbReference type="ARBA" id="ARBA00023163"/>
    </source>
</evidence>
<dbReference type="GO" id="GO:0001227">
    <property type="term" value="F:DNA-binding transcription repressor activity, RNA polymerase II-specific"/>
    <property type="evidence" value="ECO:0007669"/>
    <property type="project" value="TreeGrafter"/>
</dbReference>
<keyword evidence="7" id="KW-0804">Transcription</keyword>
<dbReference type="PANTHER" id="PTHR24399">
    <property type="entry name" value="ZINC FINGER AND BTB DOMAIN-CONTAINING"/>
    <property type="match status" value="1"/>
</dbReference>
<feature type="domain" description="C2H2-type" evidence="10">
    <location>
        <begin position="42"/>
        <end position="69"/>
    </location>
</feature>
<dbReference type="PROSITE" id="PS50157">
    <property type="entry name" value="ZINC_FINGER_C2H2_2"/>
    <property type="match status" value="5"/>
</dbReference>
<dbReference type="GO" id="GO:0005654">
    <property type="term" value="C:nucleoplasm"/>
    <property type="evidence" value="ECO:0007669"/>
    <property type="project" value="TreeGrafter"/>
</dbReference>
<evidence type="ECO:0000256" key="2">
    <source>
        <dbReference type="ARBA" id="ARBA00022723"/>
    </source>
</evidence>
<feature type="non-terminal residue" evidence="11">
    <location>
        <position position="1"/>
    </location>
</feature>
<protein>
    <submittedName>
        <fullName evidence="11">Zinc finger, C2H2 type</fullName>
    </submittedName>
</protein>
<evidence type="ECO:0000256" key="6">
    <source>
        <dbReference type="ARBA" id="ARBA00023015"/>
    </source>
</evidence>
<keyword evidence="6" id="KW-0805">Transcription regulation</keyword>
<comment type="subcellular location">
    <subcellularLocation>
        <location evidence="1">Nucleus</location>
    </subcellularLocation>
</comment>
<evidence type="ECO:0000259" key="10">
    <source>
        <dbReference type="PROSITE" id="PS50157"/>
    </source>
</evidence>
<name>A0A0B1RS14_OESDE</name>